<organism evidence="2 3">
    <name type="scientific">Eudromia elegans</name>
    <name type="common">Elegant crested-tinamou</name>
    <dbReference type="NCBI Taxonomy" id="8805"/>
    <lineage>
        <taxon>Eukaryota</taxon>
        <taxon>Metazoa</taxon>
        <taxon>Chordata</taxon>
        <taxon>Craniata</taxon>
        <taxon>Vertebrata</taxon>
        <taxon>Euteleostomi</taxon>
        <taxon>Archelosauria</taxon>
        <taxon>Archosauria</taxon>
        <taxon>Dinosauria</taxon>
        <taxon>Saurischia</taxon>
        <taxon>Theropoda</taxon>
        <taxon>Coelurosauria</taxon>
        <taxon>Aves</taxon>
        <taxon>Palaeognathae</taxon>
        <taxon>Tinamiformes</taxon>
        <taxon>Tinamidae</taxon>
        <taxon>Eudromia</taxon>
    </lineage>
</organism>
<name>A0A7K7VHK7_EUDEL</name>
<dbReference type="InterPro" id="IPR041263">
    <property type="entry name" value="Gasdermin_PUB"/>
</dbReference>
<evidence type="ECO:0000313" key="3">
    <source>
        <dbReference type="Proteomes" id="UP000533954"/>
    </source>
</evidence>
<dbReference type="InterPro" id="IPR007677">
    <property type="entry name" value="Gasdermin"/>
</dbReference>
<comment type="caution">
    <text evidence="2">The sequence shown here is derived from an EMBL/GenBank/DDBJ whole genome shotgun (WGS) entry which is preliminary data.</text>
</comment>
<sequence length="106" mass="11913">IRFNPPELTEEQLLLLLESLEEKIVSQQLQLVRNHTSSPQNTERCFSVDAGLLHFSQEEGHKLTTMMLEMSGVKMQKDGRGECEQEAFASLAALYVSLYALDLLSG</sequence>
<keyword evidence="3" id="KW-1185">Reference proteome</keyword>
<dbReference type="GO" id="GO:0042742">
    <property type="term" value="P:defense response to bacterium"/>
    <property type="evidence" value="ECO:0007669"/>
    <property type="project" value="TreeGrafter"/>
</dbReference>
<dbReference type="PANTHER" id="PTHR16399:SF18">
    <property type="entry name" value="GASDERMIN-A"/>
    <property type="match status" value="1"/>
</dbReference>
<dbReference type="AlphaFoldDB" id="A0A7K7VHK7"/>
<dbReference type="GO" id="GO:0070269">
    <property type="term" value="P:pyroptotic inflammatory response"/>
    <property type="evidence" value="ECO:0007669"/>
    <property type="project" value="TreeGrafter"/>
</dbReference>
<dbReference type="GO" id="GO:0070273">
    <property type="term" value="F:phosphatidylinositol-4-phosphate binding"/>
    <property type="evidence" value="ECO:0007669"/>
    <property type="project" value="TreeGrafter"/>
</dbReference>
<dbReference type="GO" id="GO:0001786">
    <property type="term" value="F:phosphatidylserine binding"/>
    <property type="evidence" value="ECO:0007669"/>
    <property type="project" value="TreeGrafter"/>
</dbReference>
<accession>A0A7K7VHK7</accession>
<evidence type="ECO:0000259" key="1">
    <source>
        <dbReference type="Pfam" id="PF17708"/>
    </source>
</evidence>
<dbReference type="GO" id="GO:0005546">
    <property type="term" value="F:phosphatidylinositol-4,5-bisphosphate binding"/>
    <property type="evidence" value="ECO:0007669"/>
    <property type="project" value="TreeGrafter"/>
</dbReference>
<evidence type="ECO:0000313" key="2">
    <source>
        <dbReference type="EMBL" id="NXA40900.1"/>
    </source>
</evidence>
<reference evidence="2 3" key="1">
    <citation type="submission" date="2019-09" db="EMBL/GenBank/DDBJ databases">
        <title>Bird 10,000 Genomes (B10K) Project - Family phase.</title>
        <authorList>
            <person name="Zhang G."/>
        </authorList>
    </citation>
    <scope>NUCLEOTIDE SEQUENCE [LARGE SCALE GENOMIC DNA]</scope>
    <source>
        <strain evidence="2">B10K-LSUMZ-16893</strain>
    </source>
</reference>
<feature type="non-terminal residue" evidence="2">
    <location>
        <position position="106"/>
    </location>
</feature>
<dbReference type="EMBL" id="VZSX01000150">
    <property type="protein sequence ID" value="NXA40900.1"/>
    <property type="molecule type" value="Genomic_DNA"/>
</dbReference>
<dbReference type="OrthoDB" id="9944616at2759"/>
<dbReference type="Pfam" id="PF17708">
    <property type="entry name" value="Gasdermin_C"/>
    <property type="match status" value="1"/>
</dbReference>
<gene>
    <name evidence="2" type="primary">Gsdma3</name>
    <name evidence="2" type="ORF">EUDELE_R12200</name>
</gene>
<protein>
    <submittedName>
        <fullName evidence="2">GSDA3 protein</fullName>
    </submittedName>
</protein>
<dbReference type="Proteomes" id="UP000533954">
    <property type="component" value="Unassembled WGS sequence"/>
</dbReference>
<feature type="non-terminal residue" evidence="2">
    <location>
        <position position="1"/>
    </location>
</feature>
<dbReference type="PANTHER" id="PTHR16399">
    <property type="entry name" value="GASDERMIN"/>
    <property type="match status" value="1"/>
</dbReference>
<proteinExistence type="predicted"/>
<feature type="domain" description="Gasdermin PUB" evidence="1">
    <location>
        <begin position="7"/>
        <end position="79"/>
    </location>
</feature>